<keyword evidence="5" id="KW-0378">Hydrolase</keyword>
<keyword evidence="9" id="KW-0808">Transferase</keyword>
<evidence type="ECO:0000256" key="3">
    <source>
        <dbReference type="ARBA" id="ARBA00022723"/>
    </source>
</evidence>
<keyword evidence="8" id="KW-0695">RNA-directed DNA polymerase</keyword>
<evidence type="ECO:0000256" key="1">
    <source>
        <dbReference type="ARBA" id="ARBA00022695"/>
    </source>
</evidence>
<evidence type="ECO:0000313" key="11">
    <source>
        <dbReference type="EMBL" id="KNZ52269.1"/>
    </source>
</evidence>
<dbReference type="AlphaFoldDB" id="A0A0L6UUU6"/>
<keyword evidence="9" id="KW-0239">DNA-directed DNA polymerase</keyword>
<name>A0A0L6UUU6_9BASI</name>
<evidence type="ECO:0000256" key="10">
    <source>
        <dbReference type="ARBA" id="ARBA00023172"/>
    </source>
</evidence>
<keyword evidence="6" id="KW-0460">Magnesium</keyword>
<dbReference type="InterPro" id="IPR036397">
    <property type="entry name" value="RNaseH_sf"/>
</dbReference>
<dbReference type="GO" id="GO:0004519">
    <property type="term" value="F:endonuclease activity"/>
    <property type="evidence" value="ECO:0007669"/>
    <property type="project" value="UniProtKB-KW"/>
</dbReference>
<keyword evidence="2" id="KW-0540">Nuclease</keyword>
<dbReference type="GO" id="GO:0003964">
    <property type="term" value="F:RNA-directed DNA polymerase activity"/>
    <property type="evidence" value="ECO:0007669"/>
    <property type="project" value="UniProtKB-KW"/>
</dbReference>
<dbReference type="SUPFAM" id="SSF53098">
    <property type="entry name" value="Ribonuclease H-like"/>
    <property type="match status" value="1"/>
</dbReference>
<dbReference type="InterPro" id="IPR039537">
    <property type="entry name" value="Retrotran_Ty1/copia-like"/>
</dbReference>
<evidence type="ECO:0000313" key="12">
    <source>
        <dbReference type="Proteomes" id="UP000037035"/>
    </source>
</evidence>
<evidence type="ECO:0000256" key="6">
    <source>
        <dbReference type="ARBA" id="ARBA00022842"/>
    </source>
</evidence>
<evidence type="ECO:0000256" key="8">
    <source>
        <dbReference type="ARBA" id="ARBA00022918"/>
    </source>
</evidence>
<dbReference type="OrthoDB" id="7691805at2759"/>
<dbReference type="GO" id="GO:0015074">
    <property type="term" value="P:DNA integration"/>
    <property type="evidence" value="ECO:0007669"/>
    <property type="project" value="UniProtKB-KW"/>
</dbReference>
<dbReference type="Gene3D" id="3.30.420.10">
    <property type="entry name" value="Ribonuclease H-like superfamily/Ribonuclease H"/>
    <property type="match status" value="1"/>
</dbReference>
<keyword evidence="12" id="KW-1185">Reference proteome</keyword>
<comment type="caution">
    <text evidence="11">The sequence shown here is derived from an EMBL/GenBank/DDBJ whole genome shotgun (WGS) entry which is preliminary data.</text>
</comment>
<evidence type="ECO:0000256" key="5">
    <source>
        <dbReference type="ARBA" id="ARBA00022801"/>
    </source>
</evidence>
<organism evidence="11 12">
    <name type="scientific">Puccinia sorghi</name>
    <dbReference type="NCBI Taxonomy" id="27349"/>
    <lineage>
        <taxon>Eukaryota</taxon>
        <taxon>Fungi</taxon>
        <taxon>Dikarya</taxon>
        <taxon>Basidiomycota</taxon>
        <taxon>Pucciniomycotina</taxon>
        <taxon>Pucciniomycetes</taxon>
        <taxon>Pucciniales</taxon>
        <taxon>Pucciniaceae</taxon>
        <taxon>Puccinia</taxon>
    </lineage>
</organism>
<dbReference type="InterPro" id="IPR012337">
    <property type="entry name" value="RNaseH-like_sf"/>
</dbReference>
<evidence type="ECO:0000256" key="4">
    <source>
        <dbReference type="ARBA" id="ARBA00022759"/>
    </source>
</evidence>
<dbReference type="GO" id="GO:0003887">
    <property type="term" value="F:DNA-directed DNA polymerase activity"/>
    <property type="evidence" value="ECO:0007669"/>
    <property type="project" value="UniProtKB-KW"/>
</dbReference>
<dbReference type="Proteomes" id="UP000037035">
    <property type="component" value="Unassembled WGS sequence"/>
</dbReference>
<dbReference type="PANTHER" id="PTHR42648:SF11">
    <property type="entry name" value="TRANSPOSON TY4-P GAG-POL POLYPROTEIN"/>
    <property type="match status" value="1"/>
</dbReference>
<accession>A0A0L6UUU6</accession>
<keyword evidence="10" id="KW-0233">DNA recombination</keyword>
<evidence type="ECO:0000256" key="7">
    <source>
        <dbReference type="ARBA" id="ARBA00022908"/>
    </source>
</evidence>
<reference evidence="11 12" key="1">
    <citation type="submission" date="2015-08" db="EMBL/GenBank/DDBJ databases">
        <title>Next Generation Sequencing and Analysis of the Genome of Puccinia sorghi L Schw, the Causal Agent of Maize Common Rust.</title>
        <authorList>
            <person name="Rochi L."/>
            <person name="Burguener G."/>
            <person name="Darino M."/>
            <person name="Turjanski A."/>
            <person name="Kreff E."/>
            <person name="Dieguez M.J."/>
            <person name="Sacco F."/>
        </authorList>
    </citation>
    <scope>NUCLEOTIDE SEQUENCE [LARGE SCALE GENOMIC DNA]</scope>
    <source>
        <strain evidence="11 12">RO10H11247</strain>
    </source>
</reference>
<evidence type="ECO:0008006" key="13">
    <source>
        <dbReference type="Google" id="ProtNLM"/>
    </source>
</evidence>
<evidence type="ECO:0000256" key="9">
    <source>
        <dbReference type="ARBA" id="ARBA00022932"/>
    </source>
</evidence>
<dbReference type="GO" id="GO:0046872">
    <property type="term" value="F:metal ion binding"/>
    <property type="evidence" value="ECO:0007669"/>
    <property type="project" value="UniProtKB-KW"/>
</dbReference>
<protein>
    <recommendedName>
        <fullName evidence="13">Integrase catalytic domain-containing protein</fullName>
    </recommendedName>
</protein>
<evidence type="ECO:0000256" key="2">
    <source>
        <dbReference type="ARBA" id="ARBA00022722"/>
    </source>
</evidence>
<sequence>MQEKCILGKRSPPYHHFQNRMVEKFNCTLGDMSRTILADSGLNKRFWGFSYMRACHMLNRIPNQSSGIFYQGRKRTHIVHKIIWKYHYVQINLIIRVSNHLPSPWGIYPSRFSLCSGDATENCMTRRFRSTSLLGESQAYLGQDFN</sequence>
<dbReference type="EMBL" id="LAVV01008646">
    <property type="protein sequence ID" value="KNZ52269.1"/>
    <property type="molecule type" value="Genomic_DNA"/>
</dbReference>
<dbReference type="GO" id="GO:0006310">
    <property type="term" value="P:DNA recombination"/>
    <property type="evidence" value="ECO:0007669"/>
    <property type="project" value="UniProtKB-KW"/>
</dbReference>
<dbReference type="GO" id="GO:0016787">
    <property type="term" value="F:hydrolase activity"/>
    <property type="evidence" value="ECO:0007669"/>
    <property type="project" value="UniProtKB-KW"/>
</dbReference>
<keyword evidence="7" id="KW-0229">DNA integration</keyword>
<keyword evidence="1" id="KW-0548">Nucleotidyltransferase</keyword>
<keyword evidence="3" id="KW-0479">Metal-binding</keyword>
<keyword evidence="4" id="KW-0255">Endonuclease</keyword>
<proteinExistence type="predicted"/>
<dbReference type="VEuPathDB" id="FungiDB:VP01_362g11"/>
<gene>
    <name evidence="11" type="ORF">VP01_362g11</name>
</gene>
<dbReference type="GO" id="GO:0003676">
    <property type="term" value="F:nucleic acid binding"/>
    <property type="evidence" value="ECO:0007669"/>
    <property type="project" value="InterPro"/>
</dbReference>
<dbReference type="PANTHER" id="PTHR42648">
    <property type="entry name" value="TRANSPOSASE, PUTATIVE-RELATED"/>
    <property type="match status" value="1"/>
</dbReference>